<dbReference type="GO" id="GO:0008652">
    <property type="term" value="P:amino acid biosynthetic process"/>
    <property type="evidence" value="ECO:0007669"/>
    <property type="project" value="InterPro"/>
</dbReference>
<evidence type="ECO:0000256" key="1">
    <source>
        <dbReference type="ARBA" id="ARBA00010584"/>
    </source>
</evidence>
<evidence type="ECO:0000259" key="3">
    <source>
        <dbReference type="SMART" id="SM00859"/>
    </source>
</evidence>
<proteinExistence type="inferred from homology"/>
<dbReference type="InterPro" id="IPR036291">
    <property type="entry name" value="NAD(P)-bd_dom_sf"/>
</dbReference>
<dbReference type="SUPFAM" id="SSF51735">
    <property type="entry name" value="NAD(P)-binding Rossmann-fold domains"/>
    <property type="match status" value="1"/>
</dbReference>
<feature type="domain" description="Semialdehyde dehydrogenase NAD-binding" evidence="3">
    <location>
        <begin position="5"/>
        <end position="121"/>
    </location>
</feature>
<evidence type="ECO:0000313" key="5">
    <source>
        <dbReference type="Proteomes" id="UP000198651"/>
    </source>
</evidence>
<dbReference type="STRING" id="1561003.Ark11_0024"/>
<feature type="active site" description="Proton acceptor" evidence="2">
    <location>
        <position position="243"/>
    </location>
</feature>
<dbReference type="SUPFAM" id="SSF55347">
    <property type="entry name" value="Glyceraldehyde-3-phosphate dehydrogenase-like, C-terminal domain"/>
    <property type="match status" value="1"/>
</dbReference>
<dbReference type="NCBIfam" id="NF011456">
    <property type="entry name" value="PRK14874.1"/>
    <property type="match status" value="1"/>
</dbReference>
<organism evidence="4 5">
    <name type="scientific">Candidatus Ichthyocystis hellenicum</name>
    <dbReference type="NCBI Taxonomy" id="1561003"/>
    <lineage>
        <taxon>Bacteria</taxon>
        <taxon>Pseudomonadati</taxon>
        <taxon>Pseudomonadota</taxon>
        <taxon>Betaproteobacteria</taxon>
        <taxon>Burkholderiales</taxon>
        <taxon>Candidatus Ichthyocystis</taxon>
    </lineage>
</organism>
<keyword evidence="5" id="KW-1185">Reference proteome</keyword>
<dbReference type="PATRIC" id="fig|1561003.3.peg.24"/>
<dbReference type="GO" id="GO:0046983">
    <property type="term" value="F:protein dimerization activity"/>
    <property type="evidence" value="ECO:0007669"/>
    <property type="project" value="InterPro"/>
</dbReference>
<dbReference type="GO" id="GO:0051287">
    <property type="term" value="F:NAD binding"/>
    <property type="evidence" value="ECO:0007669"/>
    <property type="project" value="InterPro"/>
</dbReference>
<dbReference type="EMBL" id="LN906597">
    <property type="protein sequence ID" value="CUT16885.1"/>
    <property type="molecule type" value="Genomic_DNA"/>
</dbReference>
<dbReference type="OrthoDB" id="9805684at2"/>
<dbReference type="Pfam" id="PF01118">
    <property type="entry name" value="Semialdhyde_dh"/>
    <property type="match status" value="1"/>
</dbReference>
<dbReference type="PANTHER" id="PTHR46278:SF2">
    <property type="entry name" value="ASPARTATE-SEMIALDEHYDE DEHYDROGENASE"/>
    <property type="match status" value="1"/>
</dbReference>
<gene>
    <name evidence="4" type="primary">asd</name>
    <name evidence="4" type="ORF">Ark11_0024</name>
</gene>
<name>A0A0S4LZ87_9BURK</name>
<sequence>MSSASVAVVGVTGVIGREILNLLHQRGVDKSCLDVYASWQSVGLSVPYGCSFLTVNSLDSMCHKRHDVVFWAAGSLLAREFLATLPGRSSSVIIDCSDAWRNHDDVPLVIPEVNATSLRDYKGIISSPNCSSTILGVALYPLHVSFRALRVVVSTYQSASGAGLSGMDELLMGMGDYVSGRSVRNRVFDHPLPLNVIPCIGELDEDGNSREELKMRDELRKIFEVPDLLVSCTSVRVPTLRVHALSVSVWFEEEISVAEAYKLWRNAPSIVLYDRVSDYPTPLIVSQDSRIHVGRVRQSAAFQSNGLDFFVAGDQLLKGGALNAVQIAEKMGIIEVAGETDPTKPVDAVSLH</sequence>
<dbReference type="InterPro" id="IPR012280">
    <property type="entry name" value="Semialdhyde_DH_dimer_dom"/>
</dbReference>
<dbReference type="PIRSF" id="PIRSF000148">
    <property type="entry name" value="ASA_dh"/>
    <property type="match status" value="1"/>
</dbReference>
<comment type="similarity">
    <text evidence="1">Belongs to the aspartate-semialdehyde dehydrogenase family.</text>
</comment>
<dbReference type="CDD" id="cd02316">
    <property type="entry name" value="VcASADH2_like_N"/>
    <property type="match status" value="1"/>
</dbReference>
<dbReference type="PANTHER" id="PTHR46278">
    <property type="entry name" value="DEHYDROGENASE, PUTATIVE-RELATED"/>
    <property type="match status" value="1"/>
</dbReference>
<dbReference type="SMART" id="SM00859">
    <property type="entry name" value="Semialdhyde_dh"/>
    <property type="match status" value="1"/>
</dbReference>
<dbReference type="Proteomes" id="UP000198651">
    <property type="component" value="Chromosome I"/>
</dbReference>
<reference evidence="5" key="1">
    <citation type="submission" date="2015-11" db="EMBL/GenBank/DDBJ databases">
        <authorList>
            <person name="Seth-Smith H.M.B."/>
        </authorList>
    </citation>
    <scope>NUCLEOTIDE SEQUENCE [LARGE SCALE GENOMIC DNA]</scope>
    <source>
        <strain evidence="5">2013Ark11</strain>
    </source>
</reference>
<dbReference type="InterPro" id="IPR000534">
    <property type="entry name" value="Semialdehyde_DH_NAD-bd"/>
</dbReference>
<dbReference type="GO" id="GO:0016620">
    <property type="term" value="F:oxidoreductase activity, acting on the aldehyde or oxo group of donors, NAD or NADP as acceptor"/>
    <property type="evidence" value="ECO:0007669"/>
    <property type="project" value="InterPro"/>
</dbReference>
<feature type="active site" description="Acyl-thioester intermediate" evidence="2">
    <location>
        <position position="130"/>
    </location>
</feature>
<dbReference type="Pfam" id="PF02774">
    <property type="entry name" value="Semialdhyde_dhC"/>
    <property type="match status" value="1"/>
</dbReference>
<dbReference type="Gene3D" id="3.40.50.720">
    <property type="entry name" value="NAD(P)-binding Rossmann-like Domain"/>
    <property type="match status" value="1"/>
</dbReference>
<accession>A0A0S4LZ87</accession>
<dbReference type="CDD" id="cd18131">
    <property type="entry name" value="ASADH_C_bac_euk_like"/>
    <property type="match status" value="1"/>
</dbReference>
<dbReference type="RefSeq" id="WP_092342389.1">
    <property type="nucleotide sequence ID" value="NZ_FLSL01000084.1"/>
</dbReference>
<dbReference type="AlphaFoldDB" id="A0A0S4LZ87"/>
<evidence type="ECO:0000256" key="2">
    <source>
        <dbReference type="PIRSR" id="PIRSR000148-1"/>
    </source>
</evidence>
<dbReference type="Gene3D" id="3.30.360.10">
    <property type="entry name" value="Dihydrodipicolinate Reductase, domain 2"/>
    <property type="match status" value="1"/>
</dbReference>
<evidence type="ECO:0000313" key="4">
    <source>
        <dbReference type="EMBL" id="CUT16885.1"/>
    </source>
</evidence>
<protein>
    <submittedName>
        <fullName evidence="4">Aspartate-semialdehyde dehydrogenase</fullName>
    </submittedName>
</protein>